<dbReference type="Proteomes" id="UP000706039">
    <property type="component" value="Unassembled WGS sequence"/>
</dbReference>
<keyword evidence="2" id="KW-0732">Signal</keyword>
<accession>A0ABS7PTD9</accession>
<feature type="chain" id="PRO_5047331046" evidence="2">
    <location>
        <begin position="28"/>
        <end position="259"/>
    </location>
</feature>
<proteinExistence type="predicted"/>
<feature type="signal peptide" evidence="2">
    <location>
        <begin position="1"/>
        <end position="27"/>
    </location>
</feature>
<dbReference type="EMBL" id="JAINVV010000009">
    <property type="protein sequence ID" value="MBY8824602.1"/>
    <property type="molecule type" value="Genomic_DNA"/>
</dbReference>
<evidence type="ECO:0000313" key="4">
    <source>
        <dbReference type="Proteomes" id="UP000706039"/>
    </source>
</evidence>
<feature type="region of interest" description="Disordered" evidence="1">
    <location>
        <begin position="233"/>
        <end position="259"/>
    </location>
</feature>
<gene>
    <name evidence="3" type="ORF">K7G82_20015</name>
</gene>
<feature type="compositionally biased region" description="Basic and acidic residues" evidence="1">
    <location>
        <begin position="233"/>
        <end position="245"/>
    </location>
</feature>
<sequence length="259" mass="28538">MMRRMTMLGAAMLAVAPVALQAQPAPAPVPVATPIAPAQLEAARAVVARVFPAGTYKRMMGETMDKLMGTMMDGVLDMPVGEIARLGGLDPEKVAEMDKTSIAEIMAIYDPHFRERTQVGMRAMMDSMTGLMTEMEPRFQAGLTRAYARKFSAAQLADLDRFFATPTGSVYAAESMLLYMDPEVMGEMQTMMPEMMKKMPDFMKAMKDATAHLPPPRKSSELSKAEREKLAALLGVKEKDLRDREDAEVEEGEAHDEAH</sequence>
<evidence type="ECO:0000256" key="2">
    <source>
        <dbReference type="SAM" id="SignalP"/>
    </source>
</evidence>
<dbReference type="RefSeq" id="WP_222991693.1">
    <property type="nucleotide sequence ID" value="NZ_JAINVV010000009.1"/>
</dbReference>
<reference evidence="3 4" key="1">
    <citation type="submission" date="2021-08" db="EMBL/GenBank/DDBJ databases">
        <authorList>
            <person name="Tuo L."/>
        </authorList>
    </citation>
    <scope>NUCLEOTIDE SEQUENCE [LARGE SCALE GENOMIC DNA]</scope>
    <source>
        <strain evidence="3 4">JCM 31229</strain>
    </source>
</reference>
<protein>
    <submittedName>
        <fullName evidence="3">DUF2059 domain-containing protein</fullName>
    </submittedName>
</protein>
<evidence type="ECO:0000256" key="1">
    <source>
        <dbReference type="SAM" id="MobiDB-lite"/>
    </source>
</evidence>
<comment type="caution">
    <text evidence="3">The sequence shown here is derived from an EMBL/GenBank/DDBJ whole genome shotgun (WGS) entry which is preliminary data.</text>
</comment>
<name>A0ABS7PTD9_9SPHN</name>
<feature type="compositionally biased region" description="Acidic residues" evidence="1">
    <location>
        <begin position="246"/>
        <end position="259"/>
    </location>
</feature>
<organism evidence="3 4">
    <name type="scientific">Sphingomonas colocasiae</name>
    <dbReference type="NCBI Taxonomy" id="1848973"/>
    <lineage>
        <taxon>Bacteria</taxon>
        <taxon>Pseudomonadati</taxon>
        <taxon>Pseudomonadota</taxon>
        <taxon>Alphaproteobacteria</taxon>
        <taxon>Sphingomonadales</taxon>
        <taxon>Sphingomonadaceae</taxon>
        <taxon>Sphingomonas</taxon>
    </lineage>
</organism>
<evidence type="ECO:0000313" key="3">
    <source>
        <dbReference type="EMBL" id="MBY8824602.1"/>
    </source>
</evidence>
<keyword evidence="4" id="KW-1185">Reference proteome</keyword>